<evidence type="ECO:0000313" key="3">
    <source>
        <dbReference type="Proteomes" id="UP000224854"/>
    </source>
</evidence>
<keyword evidence="3" id="KW-1185">Reference proteome</keyword>
<name>A0A2C5ZPE3_9HYPO</name>
<organism evidence="2 3">
    <name type="scientific">Ophiocordyceps australis</name>
    <dbReference type="NCBI Taxonomy" id="1399860"/>
    <lineage>
        <taxon>Eukaryota</taxon>
        <taxon>Fungi</taxon>
        <taxon>Dikarya</taxon>
        <taxon>Ascomycota</taxon>
        <taxon>Pezizomycotina</taxon>
        <taxon>Sordariomycetes</taxon>
        <taxon>Hypocreomycetidae</taxon>
        <taxon>Hypocreales</taxon>
        <taxon>Ophiocordycipitaceae</taxon>
        <taxon>Ophiocordyceps</taxon>
    </lineage>
</organism>
<gene>
    <name evidence="2" type="ORF">CDD82_181</name>
</gene>
<evidence type="ECO:0000313" key="2">
    <source>
        <dbReference type="EMBL" id="PHH81693.1"/>
    </source>
</evidence>
<accession>A0A2C5ZPE3</accession>
<proteinExistence type="predicted"/>
<dbReference type="Proteomes" id="UP000224854">
    <property type="component" value="Unassembled WGS sequence"/>
</dbReference>
<comment type="caution">
    <text evidence="2">The sequence shown here is derived from an EMBL/GenBank/DDBJ whole genome shotgun (WGS) entry which is preliminary data.</text>
</comment>
<dbReference type="AlphaFoldDB" id="A0A2C5ZPE3"/>
<feature type="region of interest" description="Disordered" evidence="1">
    <location>
        <begin position="397"/>
        <end position="418"/>
    </location>
</feature>
<sequence>MDAVAGGFHASSQSQAQVHNSALPLLLKAARACGLQARRDEIQRALDDAQHGAAFAEWATTHLGSDTLLTADELALYSALDTSGQVDKLAPLYNLSEVQPIQQDDLRQAIQDLRQSTHTVIKHTETMQQKQKILSLHVDKQNDDASKRQQLELQMALDTEAEKKRVAAEVDQLSLQIASNISILEEQFKEDDPKLKALISDALRSDDKLLAGLQKLDGELDAQDPQDSTWLTEYRQNCHGVIEDMAQSVRTTLDATYLDALATAQSAGDAKPVSDAQVQAVLKEVESLYPDIVSVTQMKINEQYLEPAIKAMRLENDESINRTSMALDYMDQCLVHLHERMGCLGECIQRHQSRHALTTAISASAKAELEAKVAEPNDVAAHAVPASPVRRRALSTFDTMSTPHARRYSTTEPTTEAPPLEQLLRKLSLEPASSTSSLDARLKEVDEALNKARDKLAHVERGAHESYEEAIMKHVHDIEGAVQMMRDSVLAESPYGKVELVDAEVEYSINAMKEGVADVRQRLQALEEQELVGESEVREELLQNFGLAP</sequence>
<evidence type="ECO:0000256" key="1">
    <source>
        <dbReference type="SAM" id="MobiDB-lite"/>
    </source>
</evidence>
<reference evidence="2 3" key="1">
    <citation type="submission" date="2017-06" db="EMBL/GenBank/DDBJ databases">
        <title>Ant-infecting Ophiocordyceps genomes reveal a high diversity of potential behavioral manipulation genes and a possible major role for enterotoxins.</title>
        <authorList>
            <person name="De Bekker C."/>
            <person name="Evans H.C."/>
            <person name="Brachmann A."/>
            <person name="Hughes D.P."/>
        </authorList>
    </citation>
    <scope>NUCLEOTIDE SEQUENCE [LARGE SCALE GENOMIC DNA]</scope>
    <source>
        <strain evidence="2 3">1348a</strain>
    </source>
</reference>
<dbReference type="EMBL" id="NJEU01000103">
    <property type="protein sequence ID" value="PHH81693.1"/>
    <property type="molecule type" value="Genomic_DNA"/>
</dbReference>
<protein>
    <submittedName>
        <fullName evidence="2">Uncharacterized protein</fullName>
    </submittedName>
</protein>
<dbReference type="OrthoDB" id="5314201at2759"/>